<reference evidence="9 11" key="1">
    <citation type="journal article" date="2011" name="Nature">
        <title>The Medicago genome provides insight into the evolution of rhizobial symbioses.</title>
        <authorList>
            <person name="Young N.D."/>
            <person name="Debelle F."/>
            <person name="Oldroyd G.E."/>
            <person name="Geurts R."/>
            <person name="Cannon S.B."/>
            <person name="Udvardi M.K."/>
            <person name="Benedito V.A."/>
            <person name="Mayer K.F."/>
            <person name="Gouzy J."/>
            <person name="Schoof H."/>
            <person name="Van de Peer Y."/>
            <person name="Proost S."/>
            <person name="Cook D.R."/>
            <person name="Meyers B.C."/>
            <person name="Spannagl M."/>
            <person name="Cheung F."/>
            <person name="De Mita S."/>
            <person name="Krishnakumar V."/>
            <person name="Gundlach H."/>
            <person name="Zhou S."/>
            <person name="Mudge J."/>
            <person name="Bharti A.K."/>
            <person name="Murray J.D."/>
            <person name="Naoumkina M.A."/>
            <person name="Rosen B."/>
            <person name="Silverstein K.A."/>
            <person name="Tang H."/>
            <person name="Rombauts S."/>
            <person name="Zhao P.X."/>
            <person name="Zhou P."/>
            <person name="Barbe V."/>
            <person name="Bardou P."/>
            <person name="Bechner M."/>
            <person name="Bellec A."/>
            <person name="Berger A."/>
            <person name="Berges H."/>
            <person name="Bidwell S."/>
            <person name="Bisseling T."/>
            <person name="Choisne N."/>
            <person name="Couloux A."/>
            <person name="Denny R."/>
            <person name="Deshpande S."/>
            <person name="Dai X."/>
            <person name="Doyle J.J."/>
            <person name="Dudez A.M."/>
            <person name="Farmer A.D."/>
            <person name="Fouteau S."/>
            <person name="Franken C."/>
            <person name="Gibelin C."/>
            <person name="Gish J."/>
            <person name="Goldstein S."/>
            <person name="Gonzalez A.J."/>
            <person name="Green P.J."/>
            <person name="Hallab A."/>
            <person name="Hartog M."/>
            <person name="Hua A."/>
            <person name="Humphray S.J."/>
            <person name="Jeong D.H."/>
            <person name="Jing Y."/>
            <person name="Jocker A."/>
            <person name="Kenton S.M."/>
            <person name="Kim D.J."/>
            <person name="Klee K."/>
            <person name="Lai H."/>
            <person name="Lang C."/>
            <person name="Lin S."/>
            <person name="Macmil S.L."/>
            <person name="Magdelenat G."/>
            <person name="Matthews L."/>
            <person name="McCorrison J."/>
            <person name="Monaghan E.L."/>
            <person name="Mun J.H."/>
            <person name="Najar F.Z."/>
            <person name="Nicholson C."/>
            <person name="Noirot C."/>
            <person name="O'Bleness M."/>
            <person name="Paule C.R."/>
            <person name="Poulain J."/>
            <person name="Prion F."/>
            <person name="Qin B."/>
            <person name="Qu C."/>
            <person name="Retzel E.F."/>
            <person name="Riddle C."/>
            <person name="Sallet E."/>
            <person name="Samain S."/>
            <person name="Samson N."/>
            <person name="Sanders I."/>
            <person name="Saurat O."/>
            <person name="Scarpelli C."/>
            <person name="Schiex T."/>
            <person name="Segurens B."/>
            <person name="Severin A.J."/>
            <person name="Sherrier D.J."/>
            <person name="Shi R."/>
            <person name="Sims S."/>
            <person name="Singer S.R."/>
            <person name="Sinharoy S."/>
            <person name="Sterck L."/>
            <person name="Viollet A."/>
            <person name="Wang B.B."/>
            <person name="Wang K."/>
            <person name="Wang M."/>
            <person name="Wang X."/>
            <person name="Warfsmann J."/>
            <person name="Weissenbach J."/>
            <person name="White D.D."/>
            <person name="White J.D."/>
            <person name="Wiley G.B."/>
            <person name="Wincker P."/>
            <person name="Xing Y."/>
            <person name="Yang L."/>
            <person name="Yao Z."/>
            <person name="Ying F."/>
            <person name="Zhai J."/>
            <person name="Zhou L."/>
            <person name="Zuber A."/>
            <person name="Denarie J."/>
            <person name="Dixon R.A."/>
            <person name="May G.D."/>
            <person name="Schwartz D.C."/>
            <person name="Rogers J."/>
            <person name="Quetier F."/>
            <person name="Town C.D."/>
            <person name="Roe B.A."/>
        </authorList>
    </citation>
    <scope>NUCLEOTIDE SEQUENCE [LARGE SCALE GENOMIC DNA]</scope>
    <source>
        <strain evidence="9">A17</strain>
        <strain evidence="10 11">cv. Jemalong A17</strain>
    </source>
</reference>
<feature type="region of interest" description="Disordered" evidence="8">
    <location>
        <begin position="76"/>
        <end position="113"/>
    </location>
</feature>
<evidence type="ECO:0000256" key="6">
    <source>
        <dbReference type="ARBA" id="ARBA00023242"/>
    </source>
</evidence>
<keyword evidence="4" id="KW-0371">Homeobox</keyword>
<keyword evidence="2" id="KW-0805">Transcription regulation</keyword>
<name>A0A072TEA9_MEDTR</name>
<evidence type="ECO:0000256" key="4">
    <source>
        <dbReference type="ARBA" id="ARBA00023155"/>
    </source>
</evidence>
<keyword evidence="3" id="KW-0238">DNA-binding</keyword>
<reference evidence="10" key="3">
    <citation type="submission" date="2015-06" db="UniProtKB">
        <authorList>
            <consortium name="EnsemblPlants"/>
        </authorList>
    </citation>
    <scope>IDENTIFICATION</scope>
    <source>
        <strain evidence="10">cv. Jemalong A17</strain>
    </source>
</reference>
<dbReference type="GO" id="GO:0050793">
    <property type="term" value="P:regulation of developmental process"/>
    <property type="evidence" value="ECO:0007669"/>
    <property type="project" value="InterPro"/>
</dbReference>
<keyword evidence="6" id="KW-0539">Nucleus</keyword>
<proteinExistence type="inferred from homology"/>
<dbReference type="PANTHER" id="PTHR47288">
    <property type="entry name" value="WUSCHEL-RELATED HOMEOBOX 9"/>
    <property type="match status" value="1"/>
</dbReference>
<keyword evidence="1" id="KW-0217">Developmental protein</keyword>
<organism evidence="9 11">
    <name type="scientific">Medicago truncatula</name>
    <name type="common">Barrel medic</name>
    <name type="synonym">Medicago tribuloides</name>
    <dbReference type="NCBI Taxonomy" id="3880"/>
    <lineage>
        <taxon>Eukaryota</taxon>
        <taxon>Viridiplantae</taxon>
        <taxon>Streptophyta</taxon>
        <taxon>Embryophyta</taxon>
        <taxon>Tracheophyta</taxon>
        <taxon>Spermatophyta</taxon>
        <taxon>Magnoliopsida</taxon>
        <taxon>eudicotyledons</taxon>
        <taxon>Gunneridae</taxon>
        <taxon>Pentapetalae</taxon>
        <taxon>rosids</taxon>
        <taxon>fabids</taxon>
        <taxon>Fabales</taxon>
        <taxon>Fabaceae</taxon>
        <taxon>Papilionoideae</taxon>
        <taxon>50 kb inversion clade</taxon>
        <taxon>NPAAA clade</taxon>
        <taxon>Hologalegina</taxon>
        <taxon>IRL clade</taxon>
        <taxon>Trifolieae</taxon>
        <taxon>Medicago</taxon>
    </lineage>
</organism>
<dbReference type="HOGENOM" id="CLU_1838141_0_0_1"/>
<evidence type="ECO:0000256" key="2">
    <source>
        <dbReference type="ARBA" id="ARBA00023015"/>
    </source>
</evidence>
<evidence type="ECO:0000313" key="11">
    <source>
        <dbReference type="Proteomes" id="UP000002051"/>
    </source>
</evidence>
<dbReference type="Proteomes" id="UP000002051">
    <property type="component" value="Unassembled WGS sequence"/>
</dbReference>
<keyword evidence="11" id="KW-1185">Reference proteome</keyword>
<dbReference type="PANTHER" id="PTHR47288:SF1">
    <property type="entry name" value="WUSCHEL-RELATED HOMEOBOX 9"/>
    <property type="match status" value="1"/>
</dbReference>
<evidence type="ECO:0000313" key="10">
    <source>
        <dbReference type="EnsemblPlants" id="KEH15586"/>
    </source>
</evidence>
<dbReference type="GO" id="GO:0003700">
    <property type="term" value="F:DNA-binding transcription factor activity"/>
    <property type="evidence" value="ECO:0007669"/>
    <property type="project" value="InterPro"/>
</dbReference>
<evidence type="ECO:0000256" key="3">
    <source>
        <dbReference type="ARBA" id="ARBA00023125"/>
    </source>
</evidence>
<keyword evidence="5" id="KW-0804">Transcription</keyword>
<evidence type="ECO:0000256" key="8">
    <source>
        <dbReference type="SAM" id="MobiDB-lite"/>
    </source>
</evidence>
<evidence type="ECO:0000313" key="9">
    <source>
        <dbReference type="EMBL" id="KEH15586.1"/>
    </source>
</evidence>
<dbReference type="EnsemblPlants" id="KEH15586">
    <property type="protein sequence ID" value="KEH15586"/>
    <property type="gene ID" value="MTR_0777s0020"/>
</dbReference>
<evidence type="ECO:0000256" key="1">
    <source>
        <dbReference type="ARBA" id="ARBA00022473"/>
    </source>
</evidence>
<dbReference type="GO" id="GO:0000976">
    <property type="term" value="F:transcription cis-regulatory region binding"/>
    <property type="evidence" value="ECO:0000318"/>
    <property type="project" value="GO_Central"/>
</dbReference>
<dbReference type="InterPro" id="IPR044557">
    <property type="entry name" value="WOX8/9-like"/>
</dbReference>
<accession>A0A072TEA9</accession>
<reference evidence="9 11" key="2">
    <citation type="journal article" date="2014" name="BMC Genomics">
        <title>An improved genome release (version Mt4.0) for the model legume Medicago truncatula.</title>
        <authorList>
            <person name="Tang H."/>
            <person name="Krishnakumar V."/>
            <person name="Bidwell S."/>
            <person name="Rosen B."/>
            <person name="Chan A."/>
            <person name="Zhou S."/>
            <person name="Gentzbittel L."/>
            <person name="Childs K.L."/>
            <person name="Yandell M."/>
            <person name="Gundlach H."/>
            <person name="Mayer K.F."/>
            <person name="Schwartz D.C."/>
            <person name="Town C.D."/>
        </authorList>
    </citation>
    <scope>GENOME REANNOTATION</scope>
    <source>
        <strain evidence="9">A17</strain>
        <strain evidence="10 11">cv. Jemalong A17</strain>
    </source>
</reference>
<evidence type="ECO:0000256" key="5">
    <source>
        <dbReference type="ARBA" id="ARBA00023163"/>
    </source>
</evidence>
<comment type="similarity">
    <text evidence="7">Belongs to the WUS homeobox family.</text>
</comment>
<protein>
    <submittedName>
        <fullName evidence="9 10">Uncharacterized protein</fullName>
    </submittedName>
</protein>
<dbReference type="EMBL" id="KL403501">
    <property type="protein sequence ID" value="KEH15586.1"/>
    <property type="molecule type" value="Genomic_DNA"/>
</dbReference>
<gene>
    <name evidence="9" type="ORF">MTR_0777s0020</name>
</gene>
<dbReference type="GO" id="GO:0005634">
    <property type="term" value="C:nucleus"/>
    <property type="evidence" value="ECO:0000318"/>
    <property type="project" value="GO_Central"/>
</dbReference>
<dbReference type="AlphaFoldDB" id="A0A072TEA9"/>
<sequence>MGKRCVAPCTPLVCGDAEERTSQQSQDGIQSLSKSAFSKSSSTQGWTGLQLQVFRQLGDASVFYSFQNRKSISIQKKRIPYNKRPETQPNATPNNPLRQIYTPPSKSSSSSFIDHKKASHSEIIICHCCESGSTNEPSHQ</sequence>
<feature type="compositionally biased region" description="Polar residues" evidence="8">
    <location>
        <begin position="87"/>
        <end position="97"/>
    </location>
</feature>
<evidence type="ECO:0000256" key="7">
    <source>
        <dbReference type="ARBA" id="ARBA00024040"/>
    </source>
</evidence>